<dbReference type="SUPFAM" id="SSF55073">
    <property type="entry name" value="Nucleotide cyclase"/>
    <property type="match status" value="1"/>
</dbReference>
<dbReference type="PROSITE" id="PS50883">
    <property type="entry name" value="EAL"/>
    <property type="match status" value="1"/>
</dbReference>
<dbReference type="CDD" id="cd01949">
    <property type="entry name" value="GGDEF"/>
    <property type="match status" value="1"/>
</dbReference>
<dbReference type="Pfam" id="PF00990">
    <property type="entry name" value="GGDEF"/>
    <property type="match status" value="1"/>
</dbReference>
<dbReference type="CDD" id="cd01948">
    <property type="entry name" value="EAL"/>
    <property type="match status" value="1"/>
</dbReference>
<protein>
    <submittedName>
        <fullName evidence="8">EAL domain-containing protein</fullName>
    </submittedName>
</protein>
<evidence type="ECO:0000259" key="5">
    <source>
        <dbReference type="PROSITE" id="PS50883"/>
    </source>
</evidence>
<dbReference type="InterPro" id="IPR003660">
    <property type="entry name" value="HAMP_dom"/>
</dbReference>
<keyword evidence="2" id="KW-1003">Cell membrane</keyword>
<dbReference type="Gene3D" id="3.20.20.450">
    <property type="entry name" value="EAL domain"/>
    <property type="match status" value="1"/>
</dbReference>
<dbReference type="Gene3D" id="3.30.70.270">
    <property type="match status" value="1"/>
</dbReference>
<keyword evidence="9" id="KW-1185">Reference proteome</keyword>
<keyword evidence="4" id="KW-1133">Transmembrane helix</keyword>
<evidence type="ECO:0000313" key="9">
    <source>
        <dbReference type="Proteomes" id="UP000297776"/>
    </source>
</evidence>
<dbReference type="GO" id="GO:0007165">
    <property type="term" value="P:signal transduction"/>
    <property type="evidence" value="ECO:0007669"/>
    <property type="project" value="InterPro"/>
</dbReference>
<name>A0A4Y8LHI8_9BACL</name>
<dbReference type="PROSITE" id="PS50887">
    <property type="entry name" value="GGDEF"/>
    <property type="match status" value="1"/>
</dbReference>
<accession>A0A4Y8LHI8</accession>
<keyword evidence="3 4" id="KW-0472">Membrane</keyword>
<dbReference type="InterPro" id="IPR035919">
    <property type="entry name" value="EAL_sf"/>
</dbReference>
<dbReference type="Pfam" id="PF00563">
    <property type="entry name" value="EAL"/>
    <property type="match status" value="1"/>
</dbReference>
<dbReference type="PROSITE" id="PS50885">
    <property type="entry name" value="HAMP"/>
    <property type="match status" value="1"/>
</dbReference>
<dbReference type="InterPro" id="IPR043128">
    <property type="entry name" value="Rev_trsase/Diguanyl_cyclase"/>
</dbReference>
<dbReference type="InterPro" id="IPR052155">
    <property type="entry name" value="Biofilm_reg_signaling"/>
</dbReference>
<dbReference type="NCBIfam" id="TIGR00254">
    <property type="entry name" value="GGDEF"/>
    <property type="match status" value="1"/>
</dbReference>
<evidence type="ECO:0000313" key="8">
    <source>
        <dbReference type="EMBL" id="TFE02194.1"/>
    </source>
</evidence>
<keyword evidence="4" id="KW-0812">Transmembrane</keyword>
<dbReference type="OrthoDB" id="9759607at2"/>
<dbReference type="SMART" id="SM00267">
    <property type="entry name" value="GGDEF"/>
    <property type="match status" value="1"/>
</dbReference>
<dbReference type="InterPro" id="IPR007892">
    <property type="entry name" value="CHASE4"/>
</dbReference>
<feature type="transmembrane region" description="Helical" evidence="4">
    <location>
        <begin position="251"/>
        <end position="270"/>
    </location>
</feature>
<dbReference type="GO" id="GO:0005886">
    <property type="term" value="C:plasma membrane"/>
    <property type="evidence" value="ECO:0007669"/>
    <property type="project" value="UniProtKB-SubCell"/>
</dbReference>
<organism evidence="8 9">
    <name type="scientific">Jeotgalibacillus salarius</name>
    <dbReference type="NCBI Taxonomy" id="546023"/>
    <lineage>
        <taxon>Bacteria</taxon>
        <taxon>Bacillati</taxon>
        <taxon>Bacillota</taxon>
        <taxon>Bacilli</taxon>
        <taxon>Bacillales</taxon>
        <taxon>Caryophanaceae</taxon>
        <taxon>Jeotgalibacillus</taxon>
    </lineage>
</organism>
<dbReference type="EMBL" id="SORX01000003">
    <property type="protein sequence ID" value="TFE02194.1"/>
    <property type="molecule type" value="Genomic_DNA"/>
</dbReference>
<dbReference type="SUPFAM" id="SSF141868">
    <property type="entry name" value="EAL domain-like"/>
    <property type="match status" value="1"/>
</dbReference>
<dbReference type="InterPro" id="IPR001633">
    <property type="entry name" value="EAL_dom"/>
</dbReference>
<evidence type="ECO:0000256" key="2">
    <source>
        <dbReference type="ARBA" id="ARBA00022475"/>
    </source>
</evidence>
<dbReference type="AlphaFoldDB" id="A0A4Y8LHI8"/>
<dbReference type="RefSeq" id="WP_134380898.1">
    <property type="nucleotide sequence ID" value="NZ_SORX01000003.1"/>
</dbReference>
<evidence type="ECO:0000259" key="6">
    <source>
        <dbReference type="PROSITE" id="PS50885"/>
    </source>
</evidence>
<dbReference type="PANTHER" id="PTHR44757:SF2">
    <property type="entry name" value="BIOFILM ARCHITECTURE MAINTENANCE PROTEIN MBAA"/>
    <property type="match status" value="1"/>
</dbReference>
<reference evidence="8 9" key="1">
    <citation type="submission" date="2019-03" db="EMBL/GenBank/DDBJ databases">
        <authorList>
            <person name="Yang Y."/>
        </authorList>
    </citation>
    <scope>NUCLEOTIDE SEQUENCE [LARGE SCALE GENOMIC DNA]</scope>
    <source>
        <strain evidence="8 9">ASL-1</strain>
    </source>
</reference>
<dbReference type="PANTHER" id="PTHR44757">
    <property type="entry name" value="DIGUANYLATE CYCLASE DGCP"/>
    <property type="match status" value="1"/>
</dbReference>
<evidence type="ECO:0000256" key="3">
    <source>
        <dbReference type="ARBA" id="ARBA00023136"/>
    </source>
</evidence>
<dbReference type="Pfam" id="PF05228">
    <property type="entry name" value="CHASE4"/>
    <property type="match status" value="1"/>
</dbReference>
<dbReference type="Gene3D" id="6.10.340.10">
    <property type="match status" value="1"/>
</dbReference>
<gene>
    <name evidence="8" type="ORF">E2626_06345</name>
</gene>
<dbReference type="SMART" id="SM00052">
    <property type="entry name" value="EAL"/>
    <property type="match status" value="1"/>
</dbReference>
<evidence type="ECO:0000259" key="7">
    <source>
        <dbReference type="PROSITE" id="PS50887"/>
    </source>
</evidence>
<feature type="transmembrane region" description="Helical" evidence="4">
    <location>
        <begin position="6"/>
        <end position="26"/>
    </location>
</feature>
<evidence type="ECO:0000256" key="4">
    <source>
        <dbReference type="SAM" id="Phobius"/>
    </source>
</evidence>
<proteinExistence type="predicted"/>
<comment type="subcellular location">
    <subcellularLocation>
        <location evidence="1">Cell membrane</location>
    </subcellularLocation>
</comment>
<sequence>MKLQKQTLWVIGGSMFLFLILLTTLIRPMLLSDALAMDEESMYKDMDRISNAISLEEDLLTRLNRDWAQWDDTYEFVQGGNPDFITSNIDENTFMNNRIWRVMAVDEDGGLVLDRSYGFEPEKELLTDRLYGLEPSVHPYLIGGENSFFMVSVQQILPTSNIGAPAGKLIMARNISHNYIKRLGHDLSLNLSSAVIGGLPDRNMRTLNIVNEERMSGSYILSSSIESSYMNLTIDKPRSYYLSKRDVITKFVLYLLVLLAVIAIILYVMLDRLMISRVTSLSKQLNQIRSSKDISSRVKWHLHNGDEIHNLGNSINGMLDSAEKSHRDISKMAQHDQLTGMLNRYGIIEEFQRLAKIDNTSIAFLFFDLDGFKRINDSLGHKMGDILLKKVADRLRSFVDTENEVVARMGGDEFLMLIHASDAAHLEMRAGQMIEELKQNYELHDIKTYVTSSVGVARYPSDGASFDEVLQAADIAMYEAKRKGKNQLLHYHDLAGDLDYKNTLTLENDLKFALKNNELYLDYQPIYTSAKDQMTGVEALIRWDHPVKGRIPPNIFIPIAENGNFISDIGEWVLEESIKQTVQWRDSGLGQIGVAVNVSKMQMKNKDRFLEKLDMLLDKYEFPAEELQVEITESDIFFFDGEIVEFAEELRKKDVRVALDDFGVGTSTLFNLKNMPVNVVKIDRSFIQNVPSEEFDSKLLKGLYQVLDGIGMYVITEGVETSEQVAFIRANSTSKIQGFYFSRPLKPDQVALLLQQESAYQQAASDVRY</sequence>
<dbReference type="InterPro" id="IPR000160">
    <property type="entry name" value="GGDEF_dom"/>
</dbReference>
<dbReference type="Proteomes" id="UP000297776">
    <property type="component" value="Unassembled WGS sequence"/>
</dbReference>
<comment type="caution">
    <text evidence="8">The sequence shown here is derived from an EMBL/GenBank/DDBJ whole genome shotgun (WGS) entry which is preliminary data.</text>
</comment>
<dbReference type="InterPro" id="IPR029787">
    <property type="entry name" value="Nucleotide_cyclase"/>
</dbReference>
<feature type="domain" description="GGDEF" evidence="7">
    <location>
        <begin position="360"/>
        <end position="493"/>
    </location>
</feature>
<feature type="domain" description="EAL" evidence="5">
    <location>
        <begin position="503"/>
        <end position="758"/>
    </location>
</feature>
<evidence type="ECO:0000256" key="1">
    <source>
        <dbReference type="ARBA" id="ARBA00004236"/>
    </source>
</evidence>
<feature type="domain" description="HAMP" evidence="6">
    <location>
        <begin position="272"/>
        <end position="327"/>
    </location>
</feature>